<name>A0A5B0Q3Z3_PUCGR</name>
<feature type="chain" id="PRO_5022842190" evidence="1">
    <location>
        <begin position="22"/>
        <end position="62"/>
    </location>
</feature>
<proteinExistence type="predicted"/>
<reference evidence="2 3" key="1">
    <citation type="submission" date="2019-05" db="EMBL/GenBank/DDBJ databases">
        <title>Emergence of the Ug99 lineage of the wheat stem rust pathogen through somatic hybridization.</title>
        <authorList>
            <person name="Li F."/>
            <person name="Upadhyaya N.M."/>
            <person name="Sperschneider J."/>
            <person name="Matny O."/>
            <person name="Nguyen-Phuc H."/>
            <person name="Mago R."/>
            <person name="Raley C."/>
            <person name="Miller M.E."/>
            <person name="Silverstein K.A.T."/>
            <person name="Henningsen E."/>
            <person name="Hirsch C.D."/>
            <person name="Visser B."/>
            <person name="Pretorius Z.A."/>
            <person name="Steffenson B.J."/>
            <person name="Schwessinger B."/>
            <person name="Dodds P.N."/>
            <person name="Figueroa M."/>
        </authorList>
    </citation>
    <scope>NUCLEOTIDE SEQUENCE [LARGE SCALE GENOMIC DNA]</scope>
    <source>
        <strain evidence="2 3">Ug99</strain>
    </source>
</reference>
<keyword evidence="1" id="KW-0732">Signal</keyword>
<evidence type="ECO:0000313" key="2">
    <source>
        <dbReference type="EMBL" id="KAA1107848.1"/>
    </source>
</evidence>
<dbReference type="AlphaFoldDB" id="A0A5B0Q3Z3"/>
<dbReference type="Proteomes" id="UP000325313">
    <property type="component" value="Unassembled WGS sequence"/>
</dbReference>
<comment type="caution">
    <text evidence="2">The sequence shown here is derived from an EMBL/GenBank/DDBJ whole genome shotgun (WGS) entry which is preliminary data.</text>
</comment>
<organism evidence="2 3">
    <name type="scientific">Puccinia graminis f. sp. tritici</name>
    <dbReference type="NCBI Taxonomy" id="56615"/>
    <lineage>
        <taxon>Eukaryota</taxon>
        <taxon>Fungi</taxon>
        <taxon>Dikarya</taxon>
        <taxon>Basidiomycota</taxon>
        <taxon>Pucciniomycotina</taxon>
        <taxon>Pucciniomycetes</taxon>
        <taxon>Pucciniales</taxon>
        <taxon>Pucciniaceae</taxon>
        <taxon>Puccinia</taxon>
    </lineage>
</organism>
<accession>A0A5B0Q3Z3</accession>
<protein>
    <submittedName>
        <fullName evidence="2">Uncharacterized protein</fullName>
    </submittedName>
</protein>
<evidence type="ECO:0000313" key="3">
    <source>
        <dbReference type="Proteomes" id="UP000325313"/>
    </source>
</evidence>
<evidence type="ECO:0000256" key="1">
    <source>
        <dbReference type="SAM" id="SignalP"/>
    </source>
</evidence>
<feature type="signal peptide" evidence="1">
    <location>
        <begin position="1"/>
        <end position="21"/>
    </location>
</feature>
<sequence length="62" mass="6588">MQFFKAAILLVSSIGFKVALGCEPSFDPGCIEKLPFGNANSRSQQHAATMRGSLESVAPLAF</sequence>
<dbReference type="EMBL" id="VDEP01000307">
    <property type="protein sequence ID" value="KAA1107848.1"/>
    <property type="molecule type" value="Genomic_DNA"/>
</dbReference>
<gene>
    <name evidence="2" type="ORF">PGTUg99_026602</name>
</gene>